<proteinExistence type="predicted"/>
<gene>
    <name evidence="1" type="ORF">J1N35_038230</name>
</gene>
<feature type="non-terminal residue" evidence="1">
    <location>
        <position position="209"/>
    </location>
</feature>
<protein>
    <submittedName>
        <fullName evidence="1">Uncharacterized protein</fullName>
    </submittedName>
</protein>
<evidence type="ECO:0000313" key="2">
    <source>
        <dbReference type="Proteomes" id="UP000828251"/>
    </source>
</evidence>
<accession>A0A9D3ZLN8</accession>
<dbReference type="AlphaFoldDB" id="A0A9D3ZLN8"/>
<sequence>MSKEVIENVEGMVTRGRARKASRSRDILLASEDRVVTLEESMGDANEKIDEVNDRLIDGLQSMKEQLKQYVLDYVEKLIGSDNAIEAMMTALKEEIAELKGLVAVTPKTSVDVPKPKEFKVARSIKDVDNFLWGIEQYFYAKGIIDDASKEFSECLLQISNMGEKNVFFSFMDGLKPWAKKEFQHRGVQELTKAMSLVESFAKFGGKKD</sequence>
<name>A0A9D3ZLN8_9ROSI</name>
<dbReference type="Proteomes" id="UP000828251">
    <property type="component" value="Unassembled WGS sequence"/>
</dbReference>
<reference evidence="1 2" key="1">
    <citation type="journal article" date="2021" name="Plant Biotechnol. J.">
        <title>Multi-omics assisted identification of the key and species-specific regulatory components of drought-tolerant mechanisms in Gossypium stocksii.</title>
        <authorList>
            <person name="Yu D."/>
            <person name="Ke L."/>
            <person name="Zhang D."/>
            <person name="Wu Y."/>
            <person name="Sun Y."/>
            <person name="Mei J."/>
            <person name="Sun J."/>
            <person name="Sun Y."/>
        </authorList>
    </citation>
    <scope>NUCLEOTIDE SEQUENCE [LARGE SCALE GENOMIC DNA]</scope>
    <source>
        <strain evidence="2">cv. E1</strain>
        <tissue evidence="1">Leaf</tissue>
    </source>
</reference>
<organism evidence="1 2">
    <name type="scientific">Gossypium stocksii</name>
    <dbReference type="NCBI Taxonomy" id="47602"/>
    <lineage>
        <taxon>Eukaryota</taxon>
        <taxon>Viridiplantae</taxon>
        <taxon>Streptophyta</taxon>
        <taxon>Embryophyta</taxon>
        <taxon>Tracheophyta</taxon>
        <taxon>Spermatophyta</taxon>
        <taxon>Magnoliopsida</taxon>
        <taxon>eudicotyledons</taxon>
        <taxon>Gunneridae</taxon>
        <taxon>Pentapetalae</taxon>
        <taxon>rosids</taxon>
        <taxon>malvids</taxon>
        <taxon>Malvales</taxon>
        <taxon>Malvaceae</taxon>
        <taxon>Malvoideae</taxon>
        <taxon>Gossypium</taxon>
    </lineage>
</organism>
<keyword evidence="2" id="KW-1185">Reference proteome</keyword>
<comment type="caution">
    <text evidence="1">The sequence shown here is derived from an EMBL/GenBank/DDBJ whole genome shotgun (WGS) entry which is preliminary data.</text>
</comment>
<dbReference type="EMBL" id="JAIQCV010000011">
    <property type="protein sequence ID" value="KAH1047446.1"/>
    <property type="molecule type" value="Genomic_DNA"/>
</dbReference>
<evidence type="ECO:0000313" key="1">
    <source>
        <dbReference type="EMBL" id="KAH1047446.1"/>
    </source>
</evidence>
<dbReference type="OrthoDB" id="1001903at2759"/>